<dbReference type="RefSeq" id="WP_310114796.1">
    <property type="nucleotide sequence ID" value="NZ_JAVDTN010000032.1"/>
</dbReference>
<comment type="caution">
    <text evidence="1">The sequence shown here is derived from an EMBL/GenBank/DDBJ whole genome shotgun (WGS) entry which is preliminary data.</text>
</comment>
<evidence type="ECO:0000313" key="2">
    <source>
        <dbReference type="Proteomes" id="UP001262032"/>
    </source>
</evidence>
<organism evidence="1 2">
    <name type="scientific">Pseudarthrobacter oxydans</name>
    <name type="common">Arthrobacter oxydans</name>
    <dbReference type="NCBI Taxonomy" id="1671"/>
    <lineage>
        <taxon>Bacteria</taxon>
        <taxon>Bacillati</taxon>
        <taxon>Actinomycetota</taxon>
        <taxon>Actinomycetes</taxon>
        <taxon>Micrococcales</taxon>
        <taxon>Micrococcaceae</taxon>
        <taxon>Pseudarthrobacter</taxon>
    </lineage>
</organism>
<reference evidence="1" key="1">
    <citation type="submission" date="2023-07" db="EMBL/GenBank/DDBJ databases">
        <title>Sorghum-associated microbial communities from plants grown in Nebraska, USA.</title>
        <authorList>
            <person name="Schachtman D."/>
        </authorList>
    </citation>
    <scope>NUCLEOTIDE SEQUENCE</scope>
    <source>
        <strain evidence="1">BE261</strain>
    </source>
</reference>
<evidence type="ECO:0000313" key="1">
    <source>
        <dbReference type="EMBL" id="MDR7164802.1"/>
    </source>
</evidence>
<dbReference type="Proteomes" id="UP001262032">
    <property type="component" value="Unassembled WGS sequence"/>
</dbReference>
<accession>A0AAW8NBX8</accession>
<gene>
    <name evidence="1" type="ORF">J2X12_002840</name>
</gene>
<dbReference type="EMBL" id="JAVDWN010000010">
    <property type="protein sequence ID" value="MDR7164802.1"/>
    <property type="molecule type" value="Genomic_DNA"/>
</dbReference>
<proteinExistence type="predicted"/>
<sequence length="64" mass="6775">MIGHDLVQFPGAFISLTSIHAVVSEPDDPSVVYIDYGQGNRIGFAGDLHDVIDVINNHIAAANG</sequence>
<protein>
    <submittedName>
        <fullName evidence="1">Uncharacterized protein</fullName>
    </submittedName>
</protein>
<dbReference type="AlphaFoldDB" id="A0AAW8NBX8"/>
<dbReference type="GeneID" id="97424651"/>
<name>A0AAW8NBX8_PSEOX</name>